<dbReference type="SUPFAM" id="SSF47384">
    <property type="entry name" value="Homodimeric domain of signal transducing histidine kinase"/>
    <property type="match status" value="1"/>
</dbReference>
<feature type="binding site" evidence="22">
    <location>
        <begin position="469"/>
        <end position="472"/>
    </location>
    <ligand>
        <name>ADP</name>
        <dbReference type="ChEBI" id="CHEBI:456216"/>
    </ligand>
</feature>
<keyword evidence="15 27" id="KW-1133">Transmembrane helix</keyword>
<evidence type="ECO:0000256" key="3">
    <source>
        <dbReference type="ARBA" id="ARBA00004477"/>
    </source>
</evidence>
<keyword evidence="7 21" id="KW-0808">Transferase</keyword>
<accession>A0A9N7R4F8</accession>
<dbReference type="SMART" id="SM00448">
    <property type="entry name" value="REC"/>
    <property type="match status" value="1"/>
</dbReference>
<dbReference type="PIRSF" id="PIRSF026389">
    <property type="entry name" value="Ethyln_sen_HK"/>
    <property type="match status" value="1"/>
</dbReference>
<comment type="caution">
    <text evidence="30">The sequence shown here is derived from an EMBL/GenBank/DDBJ whole genome shotgun (WGS) entry which is preliminary data.</text>
</comment>
<dbReference type="PROSITE" id="PS50110">
    <property type="entry name" value="RESPONSE_REGULATORY"/>
    <property type="match status" value="1"/>
</dbReference>
<dbReference type="GO" id="GO:0051740">
    <property type="term" value="F:ethylene binding"/>
    <property type="evidence" value="ECO:0007669"/>
    <property type="project" value="UniProtKB-UniRule"/>
</dbReference>
<gene>
    <name evidence="30" type="ORF">SHERM_12348</name>
</gene>
<dbReference type="InterPro" id="IPR005467">
    <property type="entry name" value="His_kinase_dom"/>
</dbReference>
<dbReference type="Gene3D" id="1.10.287.130">
    <property type="match status" value="1"/>
</dbReference>
<feature type="binding site" evidence="22">
    <location>
        <position position="551"/>
    </location>
    <ligand>
        <name>ADP</name>
        <dbReference type="ChEBI" id="CHEBI:456216"/>
    </ligand>
</feature>
<dbReference type="FunFam" id="3.30.565.10:FF:000030">
    <property type="entry name" value="Ethylene receptor 1"/>
    <property type="match status" value="1"/>
</dbReference>
<dbReference type="GO" id="GO:0005789">
    <property type="term" value="C:endoplasmic reticulum membrane"/>
    <property type="evidence" value="ECO:0007669"/>
    <property type="project" value="UniProtKB-SubCell"/>
</dbReference>
<dbReference type="InterPro" id="IPR014525">
    <property type="entry name" value="ETR"/>
</dbReference>
<protein>
    <recommendedName>
        <fullName evidence="21">Ethylene receptor</fullName>
    </recommendedName>
</protein>
<dbReference type="InterPro" id="IPR003594">
    <property type="entry name" value="HATPase_dom"/>
</dbReference>
<keyword evidence="8 27" id="KW-0812">Transmembrane</keyword>
<dbReference type="SMART" id="SM00065">
    <property type="entry name" value="GAF"/>
    <property type="match status" value="1"/>
</dbReference>
<comment type="similarity">
    <text evidence="4 21">Belongs to the ethylene receptor family.</text>
</comment>
<keyword evidence="19 24" id="KW-1015">Disulfide bond</keyword>
<evidence type="ECO:0000256" key="10">
    <source>
        <dbReference type="ARBA" id="ARBA00022741"/>
    </source>
</evidence>
<dbReference type="SUPFAM" id="SSF55874">
    <property type="entry name" value="ATPase domain of HSP90 chaperone/DNA topoisomerase II/histidine kinase"/>
    <property type="match status" value="1"/>
</dbReference>
<dbReference type="EMBL" id="CACSLK010007726">
    <property type="protein sequence ID" value="CAA0810914.1"/>
    <property type="molecule type" value="Genomic_DNA"/>
</dbReference>
<evidence type="ECO:0000256" key="8">
    <source>
        <dbReference type="ARBA" id="ARBA00022692"/>
    </source>
</evidence>
<evidence type="ECO:0000256" key="11">
    <source>
        <dbReference type="ARBA" id="ARBA00022745"/>
    </source>
</evidence>
<dbReference type="Pfam" id="PF01590">
    <property type="entry name" value="GAF"/>
    <property type="match status" value="1"/>
</dbReference>
<evidence type="ECO:0000259" key="29">
    <source>
        <dbReference type="PROSITE" id="PS50110"/>
    </source>
</evidence>
<sequence>MELCNCIEPPWPTDELLMKYQYISDFFIALAYFSIPLELIYFVKKSAVFPYRWVLVQFGAFIVLCGATHLINLWTFTMHTRTVALVMTTAKILTAVVSCATALLLVHIIPDLLSVKTRELFLKNKAAELDREMGLIRTQEETGRHVRMLTHEIRSTLDRHTILKTTLVELGRTLGLEECALWMPTRTGLELQLSYTLHHQNPVGFTVPIQLPVINQVFNTSRAVEISPSSPVARLRPAGKYMPGEVVAVRVPLLHLSNFQIHDWPELSTKRYALMVLMLPSDSARQWHVHELELVEVVADQVAVALSHAAILEESMRARDLLMEQNVALDLARREAETAVRARNDFLAVMNHEMRTPMHAIIALSSLLQETELMPEQRLMVETILKSSNLLATLINDVLDLSRLEDGSLQLEMATFGLHSLFREALNLIKPIASVKKLSVILNLSPELPEYAVGDEKRLMQVLLNVVGNAVKFTKEGGISITAFVAKSDSLRDPRAPEFFAVPSDNHFYLRIEVKDTGSGINPQDIPKLFMKFVQSQPLAAKNSSGTGLGLAICKRFVNLMEGHIWIESEGLGRGTTAIFIVKLGFPGRPNESKLSIVPKFPANQAKLNFSGLKVVVMDDNSVGRMVTKGLLVHLGCDVLAVGSADECIRAVNQEHKVLFFDINVPGIDTFEVAVRIQEKFSQRAERPMIVALTGNPDKVTKDNCIRVGMKGVVLKPVSLDKMRSVLSDLLEHGYLPESH</sequence>
<dbReference type="InterPro" id="IPR001789">
    <property type="entry name" value="Sig_transdc_resp-reg_receiver"/>
</dbReference>
<evidence type="ECO:0000256" key="6">
    <source>
        <dbReference type="ARBA" id="ARBA00022553"/>
    </source>
</evidence>
<dbReference type="PRINTS" id="PR00344">
    <property type="entry name" value="BCTRLSENSOR"/>
</dbReference>
<dbReference type="CDD" id="cd16922">
    <property type="entry name" value="HATPase_EvgS-ArcB-TorS-like"/>
    <property type="match status" value="1"/>
</dbReference>
<dbReference type="InterPro" id="IPR036097">
    <property type="entry name" value="HisK_dim/P_sf"/>
</dbReference>
<dbReference type="GO" id="GO:0010105">
    <property type="term" value="P:negative regulation of ethylene-activated signaling pathway"/>
    <property type="evidence" value="ECO:0007669"/>
    <property type="project" value="UniProtKB-ARBA"/>
</dbReference>
<evidence type="ECO:0000256" key="1">
    <source>
        <dbReference type="ARBA" id="ARBA00000085"/>
    </source>
</evidence>
<dbReference type="FunFam" id="3.40.50.2300:FF:000192">
    <property type="entry name" value="Ethylene receptor"/>
    <property type="match status" value="1"/>
</dbReference>
<proteinExistence type="inferred from homology"/>
<evidence type="ECO:0000256" key="19">
    <source>
        <dbReference type="ARBA" id="ARBA00023157"/>
    </source>
</evidence>
<dbReference type="InterPro" id="IPR058544">
    <property type="entry name" value="ETR1_N"/>
</dbReference>
<evidence type="ECO:0000256" key="24">
    <source>
        <dbReference type="PIRSR" id="PIRSR026389-3"/>
    </source>
</evidence>
<feature type="disulfide bond" description="Interchain" evidence="24">
    <location>
        <position position="4"/>
    </location>
</feature>
<evidence type="ECO:0000256" key="27">
    <source>
        <dbReference type="SAM" id="Phobius"/>
    </source>
</evidence>
<evidence type="ECO:0000313" key="30">
    <source>
        <dbReference type="EMBL" id="CAA0810914.1"/>
    </source>
</evidence>
<feature type="transmembrane region" description="Helical" evidence="27">
    <location>
        <begin position="92"/>
        <end position="113"/>
    </location>
</feature>
<keyword evidence="17 21" id="KW-0902">Two-component regulatory system</keyword>
<dbReference type="FunFam" id="1.10.287.130:FF:000004">
    <property type="entry name" value="Ethylene receptor 1"/>
    <property type="match status" value="1"/>
</dbReference>
<comment type="cofactor">
    <cofactor evidence="23">
        <name>Cu cation</name>
        <dbReference type="ChEBI" id="CHEBI:23378"/>
    </cofactor>
    <text evidence="23">Binds 1 copper ion per dimer.</text>
</comment>
<dbReference type="InterPro" id="IPR004358">
    <property type="entry name" value="Sig_transdc_His_kin-like_C"/>
</dbReference>
<evidence type="ECO:0000256" key="2">
    <source>
        <dbReference type="ARBA" id="ARBA00003286"/>
    </source>
</evidence>
<keyword evidence="18 21" id="KW-0472">Membrane</keyword>
<dbReference type="GO" id="GO:0005524">
    <property type="term" value="F:ATP binding"/>
    <property type="evidence" value="ECO:0007669"/>
    <property type="project" value="UniProtKB-UniRule"/>
</dbReference>
<dbReference type="SMART" id="SM00387">
    <property type="entry name" value="HATPase_c"/>
    <property type="match status" value="1"/>
</dbReference>
<dbReference type="PROSITE" id="PS50109">
    <property type="entry name" value="HIS_KIN"/>
    <property type="match status" value="1"/>
</dbReference>
<keyword evidence="13 21" id="KW-0256">Endoplasmic reticulum</keyword>
<feature type="binding site" evidence="23">
    <location>
        <position position="69"/>
    </location>
    <ligand>
        <name>Cu cation</name>
        <dbReference type="ChEBI" id="CHEBI:23378"/>
    </ligand>
</feature>
<comment type="function">
    <text evidence="2 21">May act early in the ethylene signal transduction pathway, possibly as an ethylene receptor, or as a regulator of the pathway.</text>
</comment>
<keyword evidence="9 21" id="KW-0479">Metal-binding</keyword>
<evidence type="ECO:0000256" key="9">
    <source>
        <dbReference type="ARBA" id="ARBA00022723"/>
    </source>
</evidence>
<dbReference type="InterPro" id="IPR036890">
    <property type="entry name" value="HATPase_C_sf"/>
</dbReference>
<dbReference type="InterPro" id="IPR011006">
    <property type="entry name" value="CheY-like_superfamily"/>
</dbReference>
<evidence type="ECO:0000256" key="20">
    <source>
        <dbReference type="ARBA" id="ARBA00023170"/>
    </source>
</evidence>
<evidence type="ECO:0000256" key="26">
    <source>
        <dbReference type="PROSITE-ProRule" id="PRU00169"/>
    </source>
</evidence>
<evidence type="ECO:0000256" key="5">
    <source>
        <dbReference type="ARBA" id="ARBA00011748"/>
    </source>
</evidence>
<evidence type="ECO:0000256" key="25">
    <source>
        <dbReference type="PIRSR" id="PIRSR026389-4"/>
    </source>
</evidence>
<feature type="disulfide bond" description="Interchain" evidence="24">
    <location>
        <position position="6"/>
    </location>
</feature>
<keyword evidence="10 21" id="KW-0547">Nucleotide-binding</keyword>
<feature type="binding site" evidence="22">
    <location>
        <position position="516"/>
    </location>
    <ligand>
        <name>ADP</name>
        <dbReference type="ChEBI" id="CHEBI:456216"/>
    </ligand>
</feature>
<dbReference type="SUPFAM" id="SSF55781">
    <property type="entry name" value="GAF domain-like"/>
    <property type="match status" value="1"/>
</dbReference>
<keyword evidence="6 26" id="KW-0597">Phosphoprotein</keyword>
<evidence type="ECO:0000256" key="17">
    <source>
        <dbReference type="ARBA" id="ARBA00023012"/>
    </source>
</evidence>
<keyword evidence="16 21" id="KW-0186">Copper</keyword>
<evidence type="ECO:0000256" key="18">
    <source>
        <dbReference type="ARBA" id="ARBA00023136"/>
    </source>
</evidence>
<dbReference type="Gene3D" id="3.30.565.10">
    <property type="entry name" value="Histidine kinase-like ATPase, C-terminal domain"/>
    <property type="match status" value="1"/>
</dbReference>
<keyword evidence="20 21" id="KW-0675">Receptor</keyword>
<evidence type="ECO:0000256" key="14">
    <source>
        <dbReference type="ARBA" id="ARBA00022840"/>
    </source>
</evidence>
<dbReference type="SUPFAM" id="SSF52172">
    <property type="entry name" value="CheY-like"/>
    <property type="match status" value="1"/>
</dbReference>
<evidence type="ECO:0000256" key="21">
    <source>
        <dbReference type="PIRNR" id="PIRNR026389"/>
    </source>
</evidence>
<comment type="subunit">
    <text evidence="5">Homodimer; disulfide-linked.</text>
</comment>
<evidence type="ECO:0000259" key="28">
    <source>
        <dbReference type="PROSITE" id="PS50109"/>
    </source>
</evidence>
<dbReference type="GO" id="GO:0000155">
    <property type="term" value="F:phosphorelay sensor kinase activity"/>
    <property type="evidence" value="ECO:0007669"/>
    <property type="project" value="InterPro"/>
</dbReference>
<evidence type="ECO:0000256" key="23">
    <source>
        <dbReference type="PIRSR" id="PIRSR026389-2"/>
    </source>
</evidence>
<feature type="modified residue" description="4-aspartylphosphate" evidence="26">
    <location>
        <position position="662"/>
    </location>
</feature>
<dbReference type="SMART" id="SM00388">
    <property type="entry name" value="HisKA"/>
    <property type="match status" value="1"/>
</dbReference>
<evidence type="ECO:0000256" key="7">
    <source>
        <dbReference type="ARBA" id="ARBA00022679"/>
    </source>
</evidence>
<dbReference type="Proteomes" id="UP001153555">
    <property type="component" value="Unassembled WGS sequence"/>
</dbReference>
<feature type="domain" description="Histidine kinase" evidence="28">
    <location>
        <begin position="349"/>
        <end position="586"/>
    </location>
</feature>
<feature type="binding site" evidence="23">
    <location>
        <position position="65"/>
    </location>
    <ligand>
        <name>Cu cation</name>
        <dbReference type="ChEBI" id="CHEBI:23378"/>
    </ligand>
</feature>
<dbReference type="InterPro" id="IPR003018">
    <property type="entry name" value="GAF"/>
</dbReference>
<organism evidence="30 31">
    <name type="scientific">Striga hermonthica</name>
    <name type="common">Purple witchweed</name>
    <name type="synonym">Buchnera hermonthica</name>
    <dbReference type="NCBI Taxonomy" id="68872"/>
    <lineage>
        <taxon>Eukaryota</taxon>
        <taxon>Viridiplantae</taxon>
        <taxon>Streptophyta</taxon>
        <taxon>Embryophyta</taxon>
        <taxon>Tracheophyta</taxon>
        <taxon>Spermatophyta</taxon>
        <taxon>Magnoliopsida</taxon>
        <taxon>eudicotyledons</taxon>
        <taxon>Gunneridae</taxon>
        <taxon>Pentapetalae</taxon>
        <taxon>asterids</taxon>
        <taxon>lamiids</taxon>
        <taxon>Lamiales</taxon>
        <taxon>Orobanchaceae</taxon>
        <taxon>Buchnereae</taxon>
        <taxon>Striga</taxon>
    </lineage>
</organism>
<feature type="binding site" evidence="22">
    <location>
        <position position="547"/>
    </location>
    <ligand>
        <name>ADP</name>
        <dbReference type="ChEBI" id="CHEBI:456216"/>
    </ligand>
</feature>
<dbReference type="GO" id="GO:0046872">
    <property type="term" value="F:metal ion binding"/>
    <property type="evidence" value="ECO:0007669"/>
    <property type="project" value="UniProtKB-UniRule"/>
</dbReference>
<evidence type="ECO:0000256" key="13">
    <source>
        <dbReference type="ARBA" id="ARBA00022824"/>
    </source>
</evidence>
<keyword evidence="11 21" id="KW-0936">Ethylene signaling pathway</keyword>
<reference evidence="30" key="1">
    <citation type="submission" date="2019-12" db="EMBL/GenBank/DDBJ databases">
        <authorList>
            <person name="Scholes J."/>
        </authorList>
    </citation>
    <scope>NUCLEOTIDE SEQUENCE</scope>
</reference>
<dbReference type="PANTHER" id="PTHR24423:SF615">
    <property type="entry name" value="ETHYLENE RECEPTOR 1"/>
    <property type="match status" value="1"/>
</dbReference>
<feature type="domain" description="Response regulatory" evidence="29">
    <location>
        <begin position="614"/>
        <end position="731"/>
    </location>
</feature>
<keyword evidence="31" id="KW-1185">Reference proteome</keyword>
<dbReference type="Pfam" id="PF00072">
    <property type="entry name" value="Response_reg"/>
    <property type="match status" value="1"/>
</dbReference>
<dbReference type="InterPro" id="IPR029016">
    <property type="entry name" value="GAF-like_dom_sf"/>
</dbReference>
<dbReference type="Pfam" id="PF25487">
    <property type="entry name" value="ETR1_N"/>
    <property type="match status" value="1"/>
</dbReference>
<dbReference type="PANTHER" id="PTHR24423">
    <property type="entry name" value="TWO-COMPONENT SENSOR HISTIDINE KINASE"/>
    <property type="match status" value="1"/>
</dbReference>
<evidence type="ECO:0000313" key="31">
    <source>
        <dbReference type="Proteomes" id="UP001153555"/>
    </source>
</evidence>
<feature type="transmembrane region" description="Helical" evidence="27">
    <location>
        <begin position="53"/>
        <end position="72"/>
    </location>
</feature>
<evidence type="ECO:0000256" key="12">
    <source>
        <dbReference type="ARBA" id="ARBA00022777"/>
    </source>
</evidence>
<evidence type="ECO:0000256" key="16">
    <source>
        <dbReference type="ARBA" id="ARBA00023008"/>
    </source>
</evidence>
<comment type="catalytic activity">
    <reaction evidence="1">
        <text>ATP + protein L-histidine = ADP + protein N-phospho-L-histidine.</text>
        <dbReference type="EC" id="2.7.13.3"/>
    </reaction>
</comment>
<name>A0A9N7R4F8_STRHE</name>
<dbReference type="InterPro" id="IPR003661">
    <property type="entry name" value="HisK_dim/P_dom"/>
</dbReference>
<dbReference type="Gene3D" id="3.30.450.40">
    <property type="match status" value="1"/>
</dbReference>
<feature type="cross-link" description="Glycyl lysine isopeptide (Lys-Gly) (interchain with G-Cter in ubiquitin)" evidence="25">
    <location>
        <position position="716"/>
    </location>
</feature>
<dbReference type="GO" id="GO:0038199">
    <property type="term" value="F:ethylene receptor activity"/>
    <property type="evidence" value="ECO:0007669"/>
    <property type="project" value="UniProtKB-UniRule"/>
</dbReference>
<keyword evidence="12 21" id="KW-0418">Kinase</keyword>
<dbReference type="Pfam" id="PF02518">
    <property type="entry name" value="HATPase_c"/>
    <property type="match status" value="1"/>
</dbReference>
<keyword evidence="14 21" id="KW-0067">ATP-binding</keyword>
<evidence type="ECO:0000256" key="22">
    <source>
        <dbReference type="PIRSR" id="PIRSR026389-1"/>
    </source>
</evidence>
<evidence type="ECO:0000256" key="4">
    <source>
        <dbReference type="ARBA" id="ARBA00009842"/>
    </source>
</evidence>
<dbReference type="Pfam" id="PF00512">
    <property type="entry name" value="HisKA"/>
    <property type="match status" value="1"/>
</dbReference>
<dbReference type="OrthoDB" id="60033at2759"/>
<comment type="subcellular location">
    <subcellularLocation>
        <location evidence="3">Endoplasmic reticulum membrane</location>
        <topology evidence="3">Multi-pass membrane protein</topology>
    </subcellularLocation>
</comment>
<dbReference type="AlphaFoldDB" id="A0A9N7R4F8"/>
<dbReference type="FunFam" id="3.30.450.40:FF:000026">
    <property type="entry name" value="Ethylene response sensor"/>
    <property type="match status" value="1"/>
</dbReference>
<dbReference type="Gene3D" id="3.40.50.2300">
    <property type="match status" value="1"/>
</dbReference>
<feature type="binding site" evidence="22">
    <location>
        <position position="532"/>
    </location>
    <ligand>
        <name>ADP</name>
        <dbReference type="ChEBI" id="CHEBI:456216"/>
    </ligand>
</feature>
<feature type="transmembrane region" description="Helical" evidence="27">
    <location>
        <begin position="20"/>
        <end position="41"/>
    </location>
</feature>
<evidence type="ECO:0000256" key="15">
    <source>
        <dbReference type="ARBA" id="ARBA00022989"/>
    </source>
</evidence>
<dbReference type="CDD" id="cd00082">
    <property type="entry name" value="HisKA"/>
    <property type="match status" value="1"/>
</dbReference>